<feature type="domain" description="MacB-like periplasmic core" evidence="2">
    <location>
        <begin position="69"/>
        <end position="210"/>
    </location>
</feature>
<dbReference type="Pfam" id="PF12704">
    <property type="entry name" value="MacB_PCD"/>
    <property type="match status" value="1"/>
</dbReference>
<keyword evidence="1" id="KW-1133">Transmembrane helix</keyword>
<dbReference type="InterPro" id="IPR025857">
    <property type="entry name" value="MacB_PCD"/>
</dbReference>
<evidence type="ECO:0000313" key="4">
    <source>
        <dbReference type="Proteomes" id="UP000182089"/>
    </source>
</evidence>
<feature type="transmembrane region" description="Helical" evidence="1">
    <location>
        <begin position="371"/>
        <end position="391"/>
    </location>
</feature>
<reference evidence="3 4" key="1">
    <citation type="submission" date="2016-10" db="EMBL/GenBank/DDBJ databases">
        <authorList>
            <person name="Varghese N."/>
            <person name="Submissions S."/>
        </authorList>
    </citation>
    <scope>NUCLEOTIDE SEQUENCE [LARGE SCALE GENOMIC DNA]</scope>
    <source>
        <strain evidence="3 4">WC1T17</strain>
    </source>
</reference>
<name>A0ABY1AAF3_9LACO</name>
<keyword evidence="1" id="KW-0812">Transmembrane</keyword>
<proteinExistence type="predicted"/>
<dbReference type="EMBL" id="FOCC01000003">
    <property type="protein sequence ID" value="SEM50273.1"/>
    <property type="molecule type" value="Genomic_DNA"/>
</dbReference>
<dbReference type="Proteomes" id="UP000182089">
    <property type="component" value="Unassembled WGS sequence"/>
</dbReference>
<comment type="caution">
    <text evidence="3">The sequence shown here is derived from an EMBL/GenBank/DDBJ whole genome shotgun (WGS) entry which is preliminary data.</text>
</comment>
<accession>A0ABY1AAF3</accession>
<evidence type="ECO:0000259" key="2">
    <source>
        <dbReference type="Pfam" id="PF12704"/>
    </source>
</evidence>
<sequence length="405" mass="46923">MKVFNFFAWRLFSRRWLLSLLMLVLLFASNYLTFTIARSLISTNEGYRQIQSFNQKGFYIANLAPNSTPNMDKIRLKKTRQVYGYLRQHFKYALTTEGFTVNVAHMKMDASLSYLNENAYRLRNFKLAQGKKIDFDQRFKSKQIPVLIGAGLAKKYPLASVIKITDPVLNKPVSFKVVGILKKDTSQANFYALNSKNYTNFTIVVPIQNTFLNQASKAFLLNGLMDLTLMNAKKGQLKNFQQIIAQKLHFNLNFYSQKQNNAFFNKYYLSNIKLILLVTLVLLLSALFFILWNSYISVNLMLKALTLNLLLGLSYRKLKRIFYGYFWMLESFTLMMVAAVVWHTHFNAWQQLDPLFAIYGTLGFLPMEWKALGWVLIVALVSSVFTVETMMHFVKKMPISLGVLQ</sequence>
<feature type="transmembrane region" description="Helical" evidence="1">
    <location>
        <begin position="322"/>
        <end position="342"/>
    </location>
</feature>
<evidence type="ECO:0000313" key="3">
    <source>
        <dbReference type="EMBL" id="SEM50273.1"/>
    </source>
</evidence>
<keyword evidence="1" id="KW-0472">Membrane</keyword>
<organism evidence="3 4">
    <name type="scientific">Ligilactobacillus ruminis</name>
    <dbReference type="NCBI Taxonomy" id="1623"/>
    <lineage>
        <taxon>Bacteria</taxon>
        <taxon>Bacillati</taxon>
        <taxon>Bacillota</taxon>
        <taxon>Bacilli</taxon>
        <taxon>Lactobacillales</taxon>
        <taxon>Lactobacillaceae</taxon>
        <taxon>Ligilactobacillus</taxon>
    </lineage>
</organism>
<evidence type="ECO:0000256" key="1">
    <source>
        <dbReference type="SAM" id="Phobius"/>
    </source>
</evidence>
<protein>
    <submittedName>
        <fullName evidence="3">MacB-like core domain-containing protein</fullName>
    </submittedName>
</protein>
<feature type="transmembrane region" description="Helical" evidence="1">
    <location>
        <begin position="274"/>
        <end position="302"/>
    </location>
</feature>
<gene>
    <name evidence="3" type="ORF">SAMN05216431_103158</name>
</gene>